<dbReference type="InterPro" id="IPR019613">
    <property type="entry name" value="DUF4198"/>
</dbReference>
<dbReference type="Pfam" id="PF10670">
    <property type="entry name" value="DUF4198"/>
    <property type="match status" value="1"/>
</dbReference>
<evidence type="ECO:0000256" key="1">
    <source>
        <dbReference type="SAM" id="SignalP"/>
    </source>
</evidence>
<feature type="chain" id="PRO_5017183672" evidence="1">
    <location>
        <begin position="20"/>
        <end position="255"/>
    </location>
</feature>
<organism evidence="2 3">
    <name type="scientific">Abyssobacteria bacterium (strain SURF_5)</name>
    <dbReference type="NCBI Taxonomy" id="2093360"/>
    <lineage>
        <taxon>Bacteria</taxon>
        <taxon>Pseudomonadati</taxon>
        <taxon>Candidatus Hydrogenedentota</taxon>
        <taxon>Candidatus Abyssobacteria</taxon>
    </lineage>
</organism>
<feature type="signal peptide" evidence="1">
    <location>
        <begin position="1"/>
        <end position="19"/>
    </location>
</feature>
<dbReference type="AlphaFoldDB" id="A0A3A4NXY8"/>
<protein>
    <submittedName>
        <fullName evidence="2">DUF4198 domain-containing protein</fullName>
    </submittedName>
</protein>
<dbReference type="EMBL" id="QZKU01000024">
    <property type="protein sequence ID" value="RJP25343.1"/>
    <property type="molecule type" value="Genomic_DNA"/>
</dbReference>
<name>A0A3A4NXY8_ABYX5</name>
<proteinExistence type="predicted"/>
<dbReference type="Proteomes" id="UP000265882">
    <property type="component" value="Unassembled WGS sequence"/>
</dbReference>
<evidence type="ECO:0000313" key="3">
    <source>
        <dbReference type="Proteomes" id="UP000265882"/>
    </source>
</evidence>
<comment type="caution">
    <text evidence="2">The sequence shown here is derived from an EMBL/GenBank/DDBJ whole genome shotgun (WGS) entry which is preliminary data.</text>
</comment>
<accession>A0A3A4NXY8</accession>
<sequence>MNKITPFVFLMLFSVAAPAYGHFQMLVPSTDIVSPADNKEVSLRLMFIHPMEGTAMDMAEPAEFGVFAGGKKHDLLKSLEGAPCKGRSAFQASYTIRRPGDHVFYVKPAPYWEPAEGLMIVHYTKVVVNALGLEEGWDAELGYEMEIVPLTRPYGLWAGNLFRGIVKKNGVPLPFAEVEVEYYNQDGKVQPPADPFITQVIKTDAGGVFSYAMPRAGWWGFSALSESEHKLKNPDGEEVPVEVGGLMWINVRDMK</sequence>
<reference evidence="2 3" key="1">
    <citation type="journal article" date="2017" name="ISME J.">
        <title>Energy and carbon metabolisms in a deep terrestrial subsurface fluid microbial community.</title>
        <authorList>
            <person name="Momper L."/>
            <person name="Jungbluth S.P."/>
            <person name="Lee M.D."/>
            <person name="Amend J.P."/>
        </authorList>
    </citation>
    <scope>NUCLEOTIDE SEQUENCE [LARGE SCALE GENOMIC DNA]</scope>
    <source>
        <strain evidence="2">SURF_5</strain>
    </source>
</reference>
<keyword evidence="1" id="KW-0732">Signal</keyword>
<evidence type="ECO:0000313" key="2">
    <source>
        <dbReference type="EMBL" id="RJP25343.1"/>
    </source>
</evidence>
<gene>
    <name evidence="2" type="ORF">C4520_02600</name>
</gene>